<dbReference type="GO" id="GO:0043020">
    <property type="term" value="C:NADPH oxidase complex"/>
    <property type="evidence" value="ECO:0007669"/>
    <property type="project" value="TreeGrafter"/>
</dbReference>
<feature type="non-terminal residue" evidence="12">
    <location>
        <position position="1"/>
    </location>
</feature>
<reference evidence="12" key="1">
    <citation type="submission" date="2021-02" db="EMBL/GenBank/DDBJ databases">
        <authorList>
            <person name="Nowell W R."/>
        </authorList>
    </citation>
    <scope>NUCLEOTIDE SEQUENCE</scope>
</reference>
<evidence type="ECO:0000256" key="8">
    <source>
        <dbReference type="ARBA" id="ARBA00023002"/>
    </source>
</evidence>
<dbReference type="GO" id="GO:0042554">
    <property type="term" value="P:superoxide anion generation"/>
    <property type="evidence" value="ECO:0007669"/>
    <property type="project" value="TreeGrafter"/>
</dbReference>
<comment type="similarity">
    <text evidence="3 10">Belongs to the riboflavin transporter family.</text>
</comment>
<evidence type="ECO:0000256" key="1">
    <source>
        <dbReference type="ARBA" id="ARBA00000215"/>
    </source>
</evidence>
<dbReference type="EMBL" id="CAJNOQ010003570">
    <property type="protein sequence ID" value="CAF1018937.1"/>
    <property type="molecule type" value="Genomic_DNA"/>
</dbReference>
<comment type="caution">
    <text evidence="12">The sequence shown here is derived from an EMBL/GenBank/DDBJ whole genome shotgun (WGS) entry which is preliminary data.</text>
</comment>
<dbReference type="GO" id="GO:0032217">
    <property type="term" value="F:riboflavin transmembrane transporter activity"/>
    <property type="evidence" value="ECO:0007669"/>
    <property type="project" value="UniProtKB-UniRule"/>
</dbReference>
<sequence length="149" mass="16967">TRVISVAVIESLGLTTKNVICLILTRPANFIFKASDFILLNIPNIKMWQYRPFSITSPPEQQDTIALHISVDDDWTGESTRNCLGSCLTYYCQRISIGNYFREVSGHRGLFWFGAISQLASLIGAIFIYLLTSVFNEFQERDVCKHYVC</sequence>
<comment type="function">
    <text evidence="10">Plasma membrane transporter mediating the uptake by cells of the water soluble vitamin B2/riboflavin that plays a key role in biochemical oxidation-reduction reactions of the carbohydrate, lipid, and amino acid metabolism.</text>
</comment>
<comment type="subcellular location">
    <subcellularLocation>
        <location evidence="2 10">Cell membrane</location>
        <topology evidence="2 10">Multi-pass membrane protein</topology>
    </subcellularLocation>
</comment>
<keyword evidence="6 10" id="KW-0812">Transmembrane</keyword>
<name>A0A814I6F3_9BILA</name>
<dbReference type="Pfam" id="PF06237">
    <property type="entry name" value="SLC52_ribofla_tr"/>
    <property type="match status" value="1"/>
</dbReference>
<dbReference type="AlphaFoldDB" id="A0A814I6F3"/>
<keyword evidence="5 10" id="KW-1003">Cell membrane</keyword>
<evidence type="ECO:0000256" key="2">
    <source>
        <dbReference type="ARBA" id="ARBA00004651"/>
    </source>
</evidence>
<keyword evidence="8" id="KW-0560">Oxidoreductase</keyword>
<dbReference type="PANTHER" id="PTHR11972">
    <property type="entry name" value="NADPH OXIDASE"/>
    <property type="match status" value="1"/>
</dbReference>
<dbReference type="Proteomes" id="UP000663829">
    <property type="component" value="Unassembled WGS sequence"/>
</dbReference>
<dbReference type="Pfam" id="PF08022">
    <property type="entry name" value="FAD_binding_8"/>
    <property type="match status" value="1"/>
</dbReference>
<evidence type="ECO:0000256" key="10">
    <source>
        <dbReference type="RuleBase" id="RU368035"/>
    </source>
</evidence>
<keyword evidence="4 10" id="KW-0813">Transport</keyword>
<dbReference type="InterPro" id="IPR009357">
    <property type="entry name" value="Riboflavin_transptr"/>
</dbReference>
<evidence type="ECO:0000256" key="7">
    <source>
        <dbReference type="ARBA" id="ARBA00022989"/>
    </source>
</evidence>
<evidence type="ECO:0000313" key="14">
    <source>
        <dbReference type="Proteomes" id="UP000663829"/>
    </source>
</evidence>
<dbReference type="EMBL" id="CAJOBC010003570">
    <property type="protein sequence ID" value="CAF3790471.1"/>
    <property type="molecule type" value="Genomic_DNA"/>
</dbReference>
<evidence type="ECO:0000256" key="6">
    <source>
        <dbReference type="ARBA" id="ARBA00022692"/>
    </source>
</evidence>
<evidence type="ECO:0000313" key="12">
    <source>
        <dbReference type="EMBL" id="CAF1018937.1"/>
    </source>
</evidence>
<dbReference type="SUPFAM" id="SSF63380">
    <property type="entry name" value="Riboflavin synthase domain-like"/>
    <property type="match status" value="1"/>
</dbReference>
<organism evidence="12 14">
    <name type="scientific">Didymodactylos carnosus</name>
    <dbReference type="NCBI Taxonomy" id="1234261"/>
    <lineage>
        <taxon>Eukaryota</taxon>
        <taxon>Metazoa</taxon>
        <taxon>Spiralia</taxon>
        <taxon>Gnathifera</taxon>
        <taxon>Rotifera</taxon>
        <taxon>Eurotatoria</taxon>
        <taxon>Bdelloidea</taxon>
        <taxon>Philodinida</taxon>
        <taxon>Philodinidae</taxon>
        <taxon>Didymodactylos</taxon>
    </lineage>
</organism>
<feature type="transmembrane region" description="Helical" evidence="10">
    <location>
        <begin position="110"/>
        <end position="131"/>
    </location>
</feature>
<feature type="domain" description="FAD-binding FR-type" evidence="11">
    <location>
        <begin position="1"/>
        <end position="114"/>
    </location>
</feature>
<dbReference type="Gene3D" id="2.40.30.10">
    <property type="entry name" value="Translation factors"/>
    <property type="match status" value="1"/>
</dbReference>
<keyword evidence="14" id="KW-1185">Reference proteome</keyword>
<comment type="catalytic activity">
    <reaction evidence="1 10">
        <text>riboflavin(in) = riboflavin(out)</text>
        <dbReference type="Rhea" id="RHEA:35015"/>
        <dbReference type="ChEBI" id="CHEBI:57986"/>
    </reaction>
</comment>
<evidence type="ECO:0000256" key="4">
    <source>
        <dbReference type="ARBA" id="ARBA00022448"/>
    </source>
</evidence>
<dbReference type="GO" id="GO:0006952">
    <property type="term" value="P:defense response"/>
    <property type="evidence" value="ECO:0007669"/>
    <property type="project" value="TreeGrafter"/>
</dbReference>
<evidence type="ECO:0000256" key="3">
    <source>
        <dbReference type="ARBA" id="ARBA00006366"/>
    </source>
</evidence>
<dbReference type="InterPro" id="IPR050369">
    <property type="entry name" value="RBOH/FRE"/>
</dbReference>
<dbReference type="GO" id="GO:0016175">
    <property type="term" value="F:superoxide-generating NAD(P)H oxidase activity"/>
    <property type="evidence" value="ECO:0007669"/>
    <property type="project" value="TreeGrafter"/>
</dbReference>
<comment type="caution">
    <text evidence="10">Lacks conserved residue(s) required for the propagation of feature annotation.</text>
</comment>
<evidence type="ECO:0000256" key="9">
    <source>
        <dbReference type="ARBA" id="ARBA00023136"/>
    </source>
</evidence>
<evidence type="ECO:0000259" key="11">
    <source>
        <dbReference type="PROSITE" id="PS51384"/>
    </source>
</evidence>
<dbReference type="Proteomes" id="UP000681722">
    <property type="component" value="Unassembled WGS sequence"/>
</dbReference>
<dbReference type="InterPro" id="IPR017938">
    <property type="entry name" value="Riboflavin_synthase-like_b-brl"/>
</dbReference>
<evidence type="ECO:0000256" key="5">
    <source>
        <dbReference type="ARBA" id="ARBA00022475"/>
    </source>
</evidence>
<dbReference type="InterPro" id="IPR013112">
    <property type="entry name" value="FAD-bd_8"/>
</dbReference>
<dbReference type="OrthoDB" id="9995836at2759"/>
<accession>A0A814I6F3</accession>
<evidence type="ECO:0000313" key="13">
    <source>
        <dbReference type="EMBL" id="CAF3790471.1"/>
    </source>
</evidence>
<keyword evidence="9 10" id="KW-0472">Membrane</keyword>
<proteinExistence type="inferred from homology"/>
<dbReference type="PROSITE" id="PS51384">
    <property type="entry name" value="FAD_FR"/>
    <property type="match status" value="1"/>
</dbReference>
<protein>
    <recommendedName>
        <fullName evidence="10">Riboflavin transporter</fullName>
    </recommendedName>
</protein>
<dbReference type="PANTHER" id="PTHR11972:SF58">
    <property type="entry name" value="NADPH OXIDASE 5"/>
    <property type="match status" value="1"/>
</dbReference>
<keyword evidence="7 10" id="KW-1133">Transmembrane helix</keyword>
<dbReference type="InterPro" id="IPR017927">
    <property type="entry name" value="FAD-bd_FR_type"/>
</dbReference>
<gene>
    <name evidence="12" type="ORF">GPM918_LOCUS14674</name>
    <name evidence="13" type="ORF">SRO942_LOCUS14674</name>
</gene>